<accession>A0A6J4RJ67</accession>
<keyword evidence="1" id="KW-0812">Transmembrane</keyword>
<dbReference type="PANTHER" id="PTHR43592:SF15">
    <property type="entry name" value="CAAX AMINO TERMINAL PROTEASE FAMILY PROTEIN"/>
    <property type="match status" value="1"/>
</dbReference>
<sequence length="182" mass="19026">MGPRFVRLAAVFYGLLVVAAAAWCGLRGIDLPVFGARPATGLLLGLATAAGTVSLSLAAYRLIPVTRKLAEELAPTLVDGTDRAGLVLLALFSGVGEEAFFRGAVQQEFGIVVASVVFGLAHVGPDRRFVLWTVWAVLAGVVFGLLFEATGGLLAPVTAHAAHNAATLLIWKRSRGRPPETP</sequence>
<evidence type="ECO:0000259" key="2">
    <source>
        <dbReference type="Pfam" id="PF02517"/>
    </source>
</evidence>
<dbReference type="GO" id="GO:0004175">
    <property type="term" value="F:endopeptidase activity"/>
    <property type="evidence" value="ECO:0007669"/>
    <property type="project" value="UniProtKB-ARBA"/>
</dbReference>
<keyword evidence="1" id="KW-0472">Membrane</keyword>
<dbReference type="GO" id="GO:0080120">
    <property type="term" value="P:CAAX-box protein maturation"/>
    <property type="evidence" value="ECO:0007669"/>
    <property type="project" value="UniProtKB-ARBA"/>
</dbReference>
<protein>
    <recommendedName>
        <fullName evidence="2">CAAX prenyl protease 2/Lysostaphin resistance protein A-like domain-containing protein</fullName>
    </recommendedName>
</protein>
<dbReference type="InterPro" id="IPR003675">
    <property type="entry name" value="Rce1/LyrA-like_dom"/>
</dbReference>
<feature type="domain" description="CAAX prenyl protease 2/Lysostaphin resistance protein A-like" evidence="2">
    <location>
        <begin position="85"/>
        <end position="165"/>
    </location>
</feature>
<feature type="transmembrane region" description="Helical" evidence="1">
    <location>
        <begin position="40"/>
        <end position="60"/>
    </location>
</feature>
<proteinExistence type="predicted"/>
<reference evidence="3" key="1">
    <citation type="submission" date="2020-02" db="EMBL/GenBank/DDBJ databases">
        <authorList>
            <person name="Meier V. D."/>
        </authorList>
    </citation>
    <scope>NUCLEOTIDE SEQUENCE</scope>
    <source>
        <strain evidence="3">AVDCRST_MAG12</strain>
    </source>
</reference>
<dbReference type="PANTHER" id="PTHR43592">
    <property type="entry name" value="CAAX AMINO TERMINAL PROTEASE"/>
    <property type="match status" value="1"/>
</dbReference>
<name>A0A6J4RJ67_9ACTN</name>
<dbReference type="AlphaFoldDB" id="A0A6J4RJ67"/>
<organism evidence="3">
    <name type="scientific">uncultured Rubrobacteraceae bacterium</name>
    <dbReference type="NCBI Taxonomy" id="349277"/>
    <lineage>
        <taxon>Bacteria</taxon>
        <taxon>Bacillati</taxon>
        <taxon>Actinomycetota</taxon>
        <taxon>Rubrobacteria</taxon>
        <taxon>Rubrobacterales</taxon>
        <taxon>Rubrobacteraceae</taxon>
        <taxon>environmental samples</taxon>
    </lineage>
</organism>
<dbReference type="EMBL" id="CADCVK010000107">
    <property type="protein sequence ID" value="CAA9469072.1"/>
    <property type="molecule type" value="Genomic_DNA"/>
</dbReference>
<feature type="transmembrane region" description="Helical" evidence="1">
    <location>
        <begin position="129"/>
        <end position="147"/>
    </location>
</feature>
<evidence type="ECO:0000256" key="1">
    <source>
        <dbReference type="SAM" id="Phobius"/>
    </source>
</evidence>
<gene>
    <name evidence="3" type="ORF">AVDCRST_MAG12-610</name>
</gene>
<evidence type="ECO:0000313" key="3">
    <source>
        <dbReference type="EMBL" id="CAA9469072.1"/>
    </source>
</evidence>
<keyword evidence="1" id="KW-1133">Transmembrane helix</keyword>
<dbReference type="Pfam" id="PF02517">
    <property type="entry name" value="Rce1-like"/>
    <property type="match status" value="1"/>
</dbReference>